<dbReference type="Proteomes" id="UP000008975">
    <property type="component" value="Chromosome"/>
</dbReference>
<reference evidence="1 2" key="1">
    <citation type="journal article" date="2011" name="J. Bacteriol.">
        <title>Genome sequence of Microbacterium testaceum StLB037, an N-acylhomoserine lactone-degrading bacterium isolated from potato leaves.</title>
        <authorList>
            <person name="Morohoshi T."/>
            <person name="Wang W.-Z."/>
            <person name="Someya N."/>
            <person name="Ikeda T."/>
        </authorList>
    </citation>
    <scope>NUCLEOTIDE SEQUENCE [LARGE SCALE GENOMIC DNA]</scope>
    <source>
        <strain evidence="1 2">StLB037</strain>
    </source>
</reference>
<sequence>MVDRDAMARAHEIFDPIAERQCALPDIDLGRMFGAEGLRVRAKVYAFVVHNGSLVVKLSEERARDLIASGTAGPMIMRGRPLREWVEVPMDAGAAVWAELIDEARVFVDAITP</sequence>
<dbReference type="EMBL" id="AP012052">
    <property type="protein sequence ID" value="BAJ74150.1"/>
    <property type="molecule type" value="Genomic_DNA"/>
</dbReference>
<protein>
    <recommendedName>
        <fullName evidence="3">TfoX N-terminal domain-containing protein</fullName>
    </recommendedName>
</protein>
<accession>E8N6K2</accession>
<evidence type="ECO:0008006" key="3">
    <source>
        <dbReference type="Google" id="ProtNLM"/>
    </source>
</evidence>
<gene>
    <name evidence="1" type="ordered locus">MTES_1186</name>
</gene>
<dbReference type="Gene3D" id="3.30.1460.30">
    <property type="entry name" value="YgaC/TfoX-N like chaperone"/>
    <property type="match status" value="1"/>
</dbReference>
<dbReference type="KEGG" id="mts:MTES_1186"/>
<organism evidence="1 2">
    <name type="scientific">Microbacterium testaceum (strain StLB037)</name>
    <dbReference type="NCBI Taxonomy" id="979556"/>
    <lineage>
        <taxon>Bacteria</taxon>
        <taxon>Bacillati</taxon>
        <taxon>Actinomycetota</taxon>
        <taxon>Actinomycetes</taxon>
        <taxon>Micrococcales</taxon>
        <taxon>Microbacteriaceae</taxon>
        <taxon>Microbacterium</taxon>
    </lineage>
</organism>
<dbReference type="RefSeq" id="WP_013584277.1">
    <property type="nucleotide sequence ID" value="NC_015125.1"/>
</dbReference>
<dbReference type="eggNOG" id="ENOG5033FF2">
    <property type="taxonomic scope" value="Bacteria"/>
</dbReference>
<evidence type="ECO:0000313" key="2">
    <source>
        <dbReference type="Proteomes" id="UP000008975"/>
    </source>
</evidence>
<proteinExistence type="predicted"/>
<reference key="2">
    <citation type="submission" date="2011-02" db="EMBL/GenBank/DDBJ databases">
        <title>Genome sequence of Microbacterium testaceum StLB037.</title>
        <authorList>
            <person name="Morohoshi T."/>
            <person name="Wang W.Z."/>
            <person name="Someya N."/>
            <person name="Ikeda T."/>
        </authorList>
    </citation>
    <scope>NUCLEOTIDE SEQUENCE</scope>
    <source>
        <strain>StLB037</strain>
    </source>
</reference>
<dbReference type="OrthoDB" id="8779526at2"/>
<dbReference type="STRING" id="979556.MTES_1186"/>
<dbReference type="HOGENOM" id="CLU_171656_0_0_11"/>
<name>E8N6K2_MICTS</name>
<dbReference type="AlphaFoldDB" id="E8N6K2"/>
<evidence type="ECO:0000313" key="1">
    <source>
        <dbReference type="EMBL" id="BAJ74150.1"/>
    </source>
</evidence>